<feature type="region of interest" description="Disordered" evidence="1">
    <location>
        <begin position="142"/>
        <end position="171"/>
    </location>
</feature>
<organism evidence="3 4">
    <name type="scientific">Nannocystis punicea</name>
    <dbReference type="NCBI Taxonomy" id="2995304"/>
    <lineage>
        <taxon>Bacteria</taxon>
        <taxon>Pseudomonadati</taxon>
        <taxon>Myxococcota</taxon>
        <taxon>Polyangia</taxon>
        <taxon>Nannocystales</taxon>
        <taxon>Nannocystaceae</taxon>
        <taxon>Nannocystis</taxon>
    </lineage>
</organism>
<feature type="transmembrane region" description="Helical" evidence="2">
    <location>
        <begin position="1111"/>
        <end position="1132"/>
    </location>
</feature>
<accession>A0ABY7GX70</accession>
<feature type="region of interest" description="Disordered" evidence="1">
    <location>
        <begin position="57"/>
        <end position="106"/>
    </location>
</feature>
<feature type="transmembrane region" description="Helical" evidence="2">
    <location>
        <begin position="244"/>
        <end position="262"/>
    </location>
</feature>
<feature type="transmembrane region" description="Helical" evidence="2">
    <location>
        <begin position="527"/>
        <end position="544"/>
    </location>
</feature>
<feature type="transmembrane region" description="Helical" evidence="2">
    <location>
        <begin position="704"/>
        <end position="726"/>
    </location>
</feature>
<feature type="transmembrane region" description="Helical" evidence="2">
    <location>
        <begin position="476"/>
        <end position="497"/>
    </location>
</feature>
<feature type="transmembrane region" description="Helical" evidence="2">
    <location>
        <begin position="298"/>
        <end position="315"/>
    </location>
</feature>
<dbReference type="PANTHER" id="PTHR38434:SF1">
    <property type="entry name" value="BLL2549 PROTEIN"/>
    <property type="match status" value="1"/>
</dbReference>
<name>A0ABY7GX70_9BACT</name>
<evidence type="ECO:0000313" key="3">
    <source>
        <dbReference type="EMBL" id="WAS91546.1"/>
    </source>
</evidence>
<feature type="transmembrane region" description="Helical" evidence="2">
    <location>
        <begin position="220"/>
        <end position="237"/>
    </location>
</feature>
<feature type="transmembrane region" description="Helical" evidence="2">
    <location>
        <begin position="610"/>
        <end position="630"/>
    </location>
</feature>
<feature type="transmembrane region" description="Helical" evidence="2">
    <location>
        <begin position="789"/>
        <end position="810"/>
    </location>
</feature>
<feature type="transmembrane region" description="Helical" evidence="2">
    <location>
        <begin position="376"/>
        <end position="394"/>
    </location>
</feature>
<feature type="transmembrane region" description="Helical" evidence="2">
    <location>
        <begin position="450"/>
        <end position="469"/>
    </location>
</feature>
<dbReference type="EMBL" id="CP114040">
    <property type="protein sequence ID" value="WAS91546.1"/>
    <property type="molecule type" value="Genomic_DNA"/>
</dbReference>
<evidence type="ECO:0000256" key="2">
    <source>
        <dbReference type="SAM" id="Phobius"/>
    </source>
</evidence>
<feature type="transmembrane region" description="Helical" evidence="2">
    <location>
        <begin position="978"/>
        <end position="996"/>
    </location>
</feature>
<sequence length="1207" mass="127025">MIGQSFLAAFVGALTGVAVAHGCSLRTLAGENEDLREQLTQLGKRFERGTIVVHERPVSVGQARPSSSAPPLTPREAANYGPPAGIAPPSVERVAERAGAVGDSRRDVREPVDARVAAIAAPPRLRDRLPVESPVTATAIEASARVEPWPAPASETPPAEPPSDSPAGSGREDRAFTAAREWLLGGNTVLRIGVVLLFLGLAFLLRYAAERVVIPLELRYAGVALVGLGLLALGWLLRRRRPEYGLILQGTGVATLYLTIFAAMRLHPLIDPKAGFLLLLATTVGSALLAVKQNARALAIAAALGGFAAPILASTGSGNHVALFSYFVLLDAGILAIAWFKAWRLLNLIGFVGTFGIGLAWGLRSYTPALFASTEPFLALFFLMYVTIGLLFAGRKLRETAGAPAGAERDAVLRWSARQADAIDGIVMFGPPVVGFGLQLAVVAHIESGAAFSALALGLFYLGLARSLVRRRAGALLLLVETYVALGVVFATLAIPLGFDAGWTAHAWAVEGAGIFWLGVRQQRRSARIFALSLQLGAALMFVGELGPGSVTLLAGPPLGALTLGVALLVTHHLLRRAAPTVAAWESALAPVLALAGLVSLFTIAPLCFAVDGTAIGWAIAGVATMFAGLRLHSRSYLIAAFAVQLLGGALFLAHLQGSPSATGGVLLAGWRGSLNASLIGLMLVANALMTAHDPLIRGDRRLAFGLTVVFLLGLACVNLAVLFVLPWQIASAVWGASGLAIVWLSLLLQRRAGLVFGLVLQAIGGLVFLMCGPPVFGPAAGDGLRPLAHIGFWTPAVLAVAALIGAGKLHRATTSPRSPRMTSLGLATLSQLLLIWGAGWWTLTALGEIDRFVPASAREHAALLAAAGSVALWTQIALRERWRAMGSLCLALTPAAALALALVYQPTYHPAAHLGLAGWSAVVVVHLLSLRQLSGLLPQRVLGAAHVLGSGLVLAILTVELRFLVSAVTGAESAWRWLGWAPVPCAFLWLVGGGRRLCWPFSAYPRAYHGVAGCLVAGLLLAWFWLTNAVSDGSAAPLPYLPLVNPLELGLLITLATVVRWWRRVPSRLGVEVHTSYRHWALGSSLFALLTAAVGRTAHHWGGLPYRLDALLASMSVQAGLSLLWTLIALGMMIAGHRHRHRASWTIGSILIGVVVVKLFFVDLGNHGSLARVISFTGVGILLLIVGYFAPLPPRQPGAGPEAVRE</sequence>
<dbReference type="PANTHER" id="PTHR38434">
    <property type="entry name" value="BLL2549 PROTEIN"/>
    <property type="match status" value="1"/>
</dbReference>
<feature type="transmembrane region" description="Helical" evidence="2">
    <location>
        <begin position="274"/>
        <end position="291"/>
    </location>
</feature>
<feature type="transmembrane region" description="Helical" evidence="2">
    <location>
        <begin position="862"/>
        <end position="879"/>
    </location>
</feature>
<feature type="transmembrane region" description="Helical" evidence="2">
    <location>
        <begin position="756"/>
        <end position="777"/>
    </location>
</feature>
<keyword evidence="4" id="KW-1185">Reference proteome</keyword>
<feature type="transmembrane region" description="Helical" evidence="2">
    <location>
        <begin position="189"/>
        <end position="208"/>
    </location>
</feature>
<feature type="transmembrane region" description="Helical" evidence="2">
    <location>
        <begin position="321"/>
        <end position="340"/>
    </location>
</feature>
<feature type="transmembrane region" description="Helical" evidence="2">
    <location>
        <begin position="911"/>
        <end position="930"/>
    </location>
</feature>
<feature type="transmembrane region" description="Helical" evidence="2">
    <location>
        <begin position="942"/>
        <end position="966"/>
    </location>
</feature>
<feature type="transmembrane region" description="Helical" evidence="2">
    <location>
        <begin position="1144"/>
        <end position="1162"/>
    </location>
</feature>
<gene>
    <name evidence="3" type="ORF">O0S08_35635</name>
</gene>
<keyword evidence="2" id="KW-1133">Transmembrane helix</keyword>
<feature type="transmembrane region" description="Helical" evidence="2">
    <location>
        <begin position="582"/>
        <end position="604"/>
    </location>
</feature>
<reference evidence="3" key="1">
    <citation type="submission" date="2022-11" db="EMBL/GenBank/DDBJ databases">
        <title>Minimal conservation of predation-associated metabolite biosynthetic gene clusters underscores biosynthetic potential of Myxococcota including descriptions for ten novel species: Archangium lansinium sp. nov., Myxococcus landrumus sp. nov., Nannocystis bai.</title>
        <authorList>
            <person name="Ahearne A."/>
            <person name="Stevens C."/>
            <person name="Dowd S."/>
        </authorList>
    </citation>
    <scope>NUCLEOTIDE SEQUENCE</scope>
    <source>
        <strain evidence="3">Fl3</strain>
    </source>
</reference>
<feature type="transmembrane region" description="Helical" evidence="2">
    <location>
        <begin position="1174"/>
        <end position="1191"/>
    </location>
</feature>
<protein>
    <submittedName>
        <fullName evidence="3">DUF2339 domain-containing protein</fullName>
    </submittedName>
</protein>
<feature type="transmembrane region" description="Helical" evidence="2">
    <location>
        <begin position="637"/>
        <end position="655"/>
    </location>
</feature>
<feature type="transmembrane region" description="Helical" evidence="2">
    <location>
        <begin position="345"/>
        <end position="364"/>
    </location>
</feature>
<feature type="transmembrane region" description="Helical" evidence="2">
    <location>
        <begin position="886"/>
        <end position="905"/>
    </location>
</feature>
<keyword evidence="2" id="KW-0812">Transmembrane</keyword>
<feature type="transmembrane region" description="Helical" evidence="2">
    <location>
        <begin position="732"/>
        <end position="749"/>
    </location>
</feature>
<evidence type="ECO:0000313" key="4">
    <source>
        <dbReference type="Proteomes" id="UP001164459"/>
    </source>
</evidence>
<feature type="transmembrane region" description="Helical" evidence="2">
    <location>
        <begin position="1081"/>
        <end position="1099"/>
    </location>
</feature>
<dbReference type="RefSeq" id="WP_269033908.1">
    <property type="nucleotide sequence ID" value="NZ_CP114040.1"/>
</dbReference>
<dbReference type="Proteomes" id="UP001164459">
    <property type="component" value="Chromosome"/>
</dbReference>
<dbReference type="Pfam" id="PF10101">
    <property type="entry name" value="DUF2339"/>
    <property type="match status" value="2"/>
</dbReference>
<feature type="transmembrane region" description="Helical" evidence="2">
    <location>
        <begin position="422"/>
        <end position="444"/>
    </location>
</feature>
<feature type="transmembrane region" description="Helical" evidence="2">
    <location>
        <begin position="822"/>
        <end position="842"/>
    </location>
</feature>
<feature type="transmembrane region" description="Helical" evidence="2">
    <location>
        <begin position="503"/>
        <end position="520"/>
    </location>
</feature>
<feature type="transmembrane region" description="Helical" evidence="2">
    <location>
        <begin position="1039"/>
        <end position="1060"/>
    </location>
</feature>
<feature type="transmembrane region" description="Helical" evidence="2">
    <location>
        <begin position="1008"/>
        <end position="1027"/>
    </location>
</feature>
<feature type="transmembrane region" description="Helical" evidence="2">
    <location>
        <begin position="675"/>
        <end position="692"/>
    </location>
</feature>
<feature type="transmembrane region" description="Helical" evidence="2">
    <location>
        <begin position="550"/>
        <end position="570"/>
    </location>
</feature>
<dbReference type="InterPro" id="IPR019286">
    <property type="entry name" value="DUF2339_TM"/>
</dbReference>
<keyword evidence="2" id="KW-0472">Membrane</keyword>
<evidence type="ECO:0000256" key="1">
    <source>
        <dbReference type="SAM" id="MobiDB-lite"/>
    </source>
</evidence>
<proteinExistence type="predicted"/>